<evidence type="ECO:0008006" key="5">
    <source>
        <dbReference type="Google" id="ProtNLM"/>
    </source>
</evidence>
<feature type="transmembrane region" description="Helical" evidence="2">
    <location>
        <begin position="84"/>
        <end position="117"/>
    </location>
</feature>
<feature type="transmembrane region" description="Helical" evidence="2">
    <location>
        <begin position="123"/>
        <end position="145"/>
    </location>
</feature>
<accession>A0A6G0XHT6</accession>
<keyword evidence="4" id="KW-1185">Reference proteome</keyword>
<gene>
    <name evidence="3" type="ORF">Ae201684_004677</name>
</gene>
<keyword evidence="2" id="KW-0472">Membrane</keyword>
<feature type="transmembrane region" description="Helical" evidence="2">
    <location>
        <begin position="34"/>
        <end position="52"/>
    </location>
</feature>
<name>A0A6G0XHT6_9STRA</name>
<organism evidence="3 4">
    <name type="scientific">Aphanomyces euteiches</name>
    <dbReference type="NCBI Taxonomy" id="100861"/>
    <lineage>
        <taxon>Eukaryota</taxon>
        <taxon>Sar</taxon>
        <taxon>Stramenopiles</taxon>
        <taxon>Oomycota</taxon>
        <taxon>Saprolegniomycetes</taxon>
        <taxon>Saprolegniales</taxon>
        <taxon>Verrucalvaceae</taxon>
        <taxon>Aphanomyces</taxon>
    </lineage>
</organism>
<proteinExistence type="predicted"/>
<feature type="transmembrane region" description="Helical" evidence="2">
    <location>
        <begin position="58"/>
        <end position="77"/>
    </location>
</feature>
<feature type="transmembrane region" description="Helical" evidence="2">
    <location>
        <begin position="286"/>
        <end position="305"/>
    </location>
</feature>
<dbReference type="Proteomes" id="UP000481153">
    <property type="component" value="Unassembled WGS sequence"/>
</dbReference>
<evidence type="ECO:0000313" key="4">
    <source>
        <dbReference type="Proteomes" id="UP000481153"/>
    </source>
</evidence>
<evidence type="ECO:0000256" key="2">
    <source>
        <dbReference type="SAM" id="Phobius"/>
    </source>
</evidence>
<feature type="region of interest" description="Disordered" evidence="1">
    <location>
        <begin position="227"/>
        <end position="246"/>
    </location>
</feature>
<keyword evidence="2" id="KW-0812">Transmembrane</keyword>
<protein>
    <recommendedName>
        <fullName evidence="5">DUF2723 domain-containing protein</fullName>
    </recommendedName>
</protein>
<evidence type="ECO:0000313" key="3">
    <source>
        <dbReference type="EMBL" id="KAF0739791.1"/>
    </source>
</evidence>
<feature type="transmembrane region" description="Helical" evidence="2">
    <location>
        <begin position="12"/>
        <end position="29"/>
    </location>
</feature>
<feature type="region of interest" description="Disordered" evidence="1">
    <location>
        <begin position="669"/>
        <end position="697"/>
    </location>
</feature>
<sequence>MTPAYVANLQNALYGAVAASCISHFVYLYTNKTYAFAAIAAGLMFASSPLTWEYAAGAEVFALNNMLLAILFVLCAVFKRSSSIVVAGLGALVCGLALSNQHTAILFEIPMIVWVLWHGRHVIRWYHVFCFGVLFVTGLTPYLHLMKVSETPSKGSWGNASSWMGLLRHLVREEYGTFKLSPIKSTNLTETPLERGLLYIQDAREQFIGVGFILALMGLWRADNTEASEATEPTTTESLPAVGTSPEQRSYDDLLLLTLLHYLVCFNSLANLPLYIPLTRAIHSRFWMQPNMVIAILLGIGLARIHANITKGTPSWLPNATSSAAILFSSLALVGSQIWTHYPISNHSKSGVVISSYGQAILDTLPPNSVLLSYTDINWNSVRYLQECEKKRPDVTHLNFQLMPYSWFQRQHDLYPGIIFPPLVQGVSTERGSKGFEQLTRRFVMQNMYTLNMYLDLHAVNESALGKDGYYNGFYVTPHGMLWKIHEQKKMPTYSKWNKETKALFQMYNSSFALAHSAKYPSGSWEYVARKIYFDGLYQRALHSLQYWIDRTAKKGKDVTYDDLDGYLFGLRDIVKALNGIYHIALPADCVTYPRKDIVKNLALTYVRYHGALVIAEHQPDRDLPISKQLVYDVKVEATRISNEFLELSPTDKDVEVFQSFVDTVDKPKEELEAASKPKKPKSNKKKRPHQVVDDEL</sequence>
<dbReference type="PANTHER" id="PTHR16214:SF3">
    <property type="entry name" value="TRANSMEMBRANE PROTEIN 260"/>
    <property type="match status" value="1"/>
</dbReference>
<dbReference type="AlphaFoldDB" id="A0A6G0XHT6"/>
<dbReference type="EMBL" id="VJMJ01000062">
    <property type="protein sequence ID" value="KAF0739791.1"/>
    <property type="molecule type" value="Genomic_DNA"/>
</dbReference>
<dbReference type="InterPro" id="IPR052724">
    <property type="entry name" value="GT117_domain-containing"/>
</dbReference>
<feature type="transmembrane region" description="Helical" evidence="2">
    <location>
        <begin position="317"/>
        <end position="339"/>
    </location>
</feature>
<reference evidence="3 4" key="1">
    <citation type="submission" date="2019-07" db="EMBL/GenBank/DDBJ databases">
        <title>Genomics analysis of Aphanomyces spp. identifies a new class of oomycete effector associated with host adaptation.</title>
        <authorList>
            <person name="Gaulin E."/>
        </authorList>
    </citation>
    <scope>NUCLEOTIDE SEQUENCE [LARGE SCALE GENOMIC DNA]</scope>
    <source>
        <strain evidence="3 4">ATCC 201684</strain>
    </source>
</reference>
<keyword evidence="2" id="KW-1133">Transmembrane helix</keyword>
<dbReference type="Pfam" id="PF11028">
    <property type="entry name" value="TMEM260-like"/>
    <property type="match status" value="1"/>
</dbReference>
<dbReference type="PANTHER" id="PTHR16214">
    <property type="entry name" value="TRANSMEMBRANE PROTEIN 260"/>
    <property type="match status" value="1"/>
</dbReference>
<feature type="transmembrane region" description="Helical" evidence="2">
    <location>
        <begin position="254"/>
        <end position="274"/>
    </location>
</feature>
<dbReference type="InterPro" id="IPR021280">
    <property type="entry name" value="TMEM260-like"/>
</dbReference>
<dbReference type="VEuPathDB" id="FungiDB:AeMF1_002322"/>
<feature type="compositionally biased region" description="Basic residues" evidence="1">
    <location>
        <begin position="677"/>
        <end position="690"/>
    </location>
</feature>
<evidence type="ECO:0000256" key="1">
    <source>
        <dbReference type="SAM" id="MobiDB-lite"/>
    </source>
</evidence>
<feature type="compositionally biased region" description="Low complexity" evidence="1">
    <location>
        <begin position="227"/>
        <end position="238"/>
    </location>
</feature>
<comment type="caution">
    <text evidence="3">The sequence shown here is derived from an EMBL/GenBank/DDBJ whole genome shotgun (WGS) entry which is preliminary data.</text>
</comment>